<dbReference type="GO" id="GO:0016491">
    <property type="term" value="F:oxidoreductase activity"/>
    <property type="evidence" value="ECO:0007669"/>
    <property type="project" value="InterPro"/>
</dbReference>
<dbReference type="GO" id="GO:0017004">
    <property type="term" value="P:cytochrome complex assembly"/>
    <property type="evidence" value="ECO:0007669"/>
    <property type="project" value="UniProtKB-KW"/>
</dbReference>
<feature type="domain" description="Thioredoxin" evidence="6">
    <location>
        <begin position="237"/>
        <end position="381"/>
    </location>
</feature>
<dbReference type="PANTHER" id="PTHR42852:SF6">
    <property type="entry name" value="THIOL:DISULFIDE INTERCHANGE PROTEIN DSBE"/>
    <property type="match status" value="1"/>
</dbReference>
<dbReference type="PANTHER" id="PTHR42852">
    <property type="entry name" value="THIOL:DISULFIDE INTERCHANGE PROTEIN DSBE"/>
    <property type="match status" value="1"/>
</dbReference>
<gene>
    <name evidence="7" type="ORF">P0Y49_10350</name>
</gene>
<evidence type="ECO:0000256" key="3">
    <source>
        <dbReference type="ARBA" id="ARBA00023157"/>
    </source>
</evidence>
<dbReference type="GO" id="GO:0016209">
    <property type="term" value="F:antioxidant activity"/>
    <property type="evidence" value="ECO:0007669"/>
    <property type="project" value="InterPro"/>
</dbReference>
<evidence type="ECO:0000259" key="6">
    <source>
        <dbReference type="PROSITE" id="PS51352"/>
    </source>
</evidence>
<dbReference type="Proteomes" id="UP001214530">
    <property type="component" value="Chromosome"/>
</dbReference>
<keyword evidence="3" id="KW-1015">Disulfide bond</keyword>
<protein>
    <submittedName>
        <fullName evidence="7">TlpA disulfide reductase family protein</fullName>
    </submittedName>
</protein>
<organism evidence="7 8">
    <name type="scientific">Candidatus Pedobacter colombiensis</name>
    <dbReference type="NCBI Taxonomy" id="3121371"/>
    <lineage>
        <taxon>Bacteria</taxon>
        <taxon>Pseudomonadati</taxon>
        <taxon>Bacteroidota</taxon>
        <taxon>Sphingobacteriia</taxon>
        <taxon>Sphingobacteriales</taxon>
        <taxon>Sphingobacteriaceae</taxon>
        <taxon>Pedobacter</taxon>
    </lineage>
</organism>
<dbReference type="SUPFAM" id="SSF52833">
    <property type="entry name" value="Thioredoxin-like"/>
    <property type="match status" value="1"/>
</dbReference>
<accession>A0AAJ5WFC3</accession>
<evidence type="ECO:0000256" key="1">
    <source>
        <dbReference type="ARBA" id="ARBA00004196"/>
    </source>
</evidence>
<name>A0AAJ5WFC3_9SPHI</name>
<dbReference type="InterPro" id="IPR000866">
    <property type="entry name" value="AhpC/TSA"/>
</dbReference>
<dbReference type="GO" id="GO:0030313">
    <property type="term" value="C:cell envelope"/>
    <property type="evidence" value="ECO:0007669"/>
    <property type="project" value="UniProtKB-SubCell"/>
</dbReference>
<dbReference type="EMBL" id="CP119313">
    <property type="protein sequence ID" value="WEK21537.1"/>
    <property type="molecule type" value="Genomic_DNA"/>
</dbReference>
<dbReference type="InterPro" id="IPR050553">
    <property type="entry name" value="Thioredoxin_ResA/DsbE_sf"/>
</dbReference>
<evidence type="ECO:0000256" key="4">
    <source>
        <dbReference type="ARBA" id="ARBA00023284"/>
    </source>
</evidence>
<dbReference type="PROSITE" id="PS51352">
    <property type="entry name" value="THIOREDOXIN_2"/>
    <property type="match status" value="1"/>
</dbReference>
<dbReference type="CDD" id="cd02966">
    <property type="entry name" value="TlpA_like_family"/>
    <property type="match status" value="1"/>
</dbReference>
<dbReference type="AlphaFoldDB" id="A0AAJ5WFC3"/>
<dbReference type="Pfam" id="PF00578">
    <property type="entry name" value="AhpC-TSA"/>
    <property type="match status" value="1"/>
</dbReference>
<dbReference type="InterPro" id="IPR025380">
    <property type="entry name" value="DUF4369"/>
</dbReference>
<dbReference type="InterPro" id="IPR013766">
    <property type="entry name" value="Thioredoxin_domain"/>
</dbReference>
<keyword evidence="4" id="KW-0676">Redox-active center</keyword>
<reference evidence="7" key="1">
    <citation type="submission" date="2023-03" db="EMBL/GenBank/DDBJ databases">
        <title>Andean soil-derived lignocellulolytic bacterial consortium as a source of novel taxa and putative plastic-active enzymes.</title>
        <authorList>
            <person name="Diaz-Garcia L."/>
            <person name="Chuvochina M."/>
            <person name="Feuerriegel G."/>
            <person name="Bunk B."/>
            <person name="Sproer C."/>
            <person name="Streit W.R."/>
            <person name="Rodriguez L.M."/>
            <person name="Overmann J."/>
            <person name="Jimenez D.J."/>
        </authorList>
    </citation>
    <scope>NUCLEOTIDE SEQUENCE</scope>
    <source>
        <strain evidence="7">MAG 3858</strain>
    </source>
</reference>
<feature type="chain" id="PRO_5042554717" evidence="5">
    <location>
        <begin position="19"/>
        <end position="382"/>
    </location>
</feature>
<evidence type="ECO:0000313" key="8">
    <source>
        <dbReference type="Proteomes" id="UP001214530"/>
    </source>
</evidence>
<dbReference type="Pfam" id="PF14289">
    <property type="entry name" value="DUF4369"/>
    <property type="match status" value="1"/>
</dbReference>
<dbReference type="Gene3D" id="3.40.30.10">
    <property type="entry name" value="Glutaredoxin"/>
    <property type="match status" value="1"/>
</dbReference>
<dbReference type="InterPro" id="IPR036249">
    <property type="entry name" value="Thioredoxin-like_sf"/>
</dbReference>
<proteinExistence type="predicted"/>
<feature type="signal peptide" evidence="5">
    <location>
        <begin position="1"/>
        <end position="18"/>
    </location>
</feature>
<comment type="subcellular location">
    <subcellularLocation>
        <location evidence="1">Cell envelope</location>
    </subcellularLocation>
</comment>
<keyword evidence="2" id="KW-0201">Cytochrome c-type biogenesis</keyword>
<sequence length="382" mass="41973">MKTLTLAALMIAPMVVSAQKSDFTLNGTISNLKSPTKVYLSYEQDGKEVLDSSVVDKGGFQFKGALNGPEMVELIVDHRNTGINKLGKPVDVLRFYLANEIISVNAVDSIKKGTISGSNINTEYEAYKTFFVGPEKSMDAVENEFLAASKDKQSDPAYKKEMQTRYEKAANEKKALQRKFAKSHPASFFSLVALTEAAGNSIDVKTIEPIFKALSAEVRNTSVGQEFAKEIEFAKAILVGGMAPDFTQNDLNDKPISLSSFKGKYVLIDFWASWCKPCRAENPNVVDAYNRYKYKNFTVLGVSLDNPGKKELWLAAVVKDNLTWTQVSDLKGWNNAVAKQYGISSIPQNVLIDPSGKVVAKNLRGDALHQKLQEVIGSGTGE</sequence>
<evidence type="ECO:0000313" key="7">
    <source>
        <dbReference type="EMBL" id="WEK21537.1"/>
    </source>
</evidence>
<evidence type="ECO:0000256" key="5">
    <source>
        <dbReference type="SAM" id="SignalP"/>
    </source>
</evidence>
<keyword evidence="5" id="KW-0732">Signal</keyword>
<evidence type="ECO:0000256" key="2">
    <source>
        <dbReference type="ARBA" id="ARBA00022748"/>
    </source>
</evidence>